<name>A0A516NHF9_9NOCA</name>
<dbReference type="AlphaFoldDB" id="A0A516NHF9"/>
<gene>
    <name evidence="2" type="ORF">FOH10_05905</name>
</gene>
<reference evidence="2 3" key="1">
    <citation type="submission" date="2019-07" db="EMBL/GenBank/DDBJ databases">
        <title>Complete Genome Sequence and Methylome Analysis of Nocardia otitidis-caviarum NEB252.</title>
        <authorList>
            <person name="Fomenkov A."/>
            <person name="Anton B.P."/>
            <person name="Vincze T."/>
            <person name="Roberts R.J."/>
        </authorList>
    </citation>
    <scope>NUCLEOTIDE SEQUENCE [LARGE SCALE GENOMIC DNA]</scope>
    <source>
        <strain evidence="2 3">NEB252</strain>
    </source>
</reference>
<evidence type="ECO:0000256" key="1">
    <source>
        <dbReference type="SAM" id="MobiDB-lite"/>
    </source>
</evidence>
<dbReference type="Proteomes" id="UP000317039">
    <property type="component" value="Chromosome"/>
</dbReference>
<dbReference type="RefSeq" id="WP_143979951.1">
    <property type="nucleotide sequence ID" value="NZ_CP041695.1"/>
</dbReference>
<feature type="region of interest" description="Disordered" evidence="1">
    <location>
        <begin position="31"/>
        <end position="62"/>
    </location>
</feature>
<dbReference type="EMBL" id="CP041695">
    <property type="protein sequence ID" value="QDP78347.1"/>
    <property type="molecule type" value="Genomic_DNA"/>
</dbReference>
<evidence type="ECO:0000313" key="3">
    <source>
        <dbReference type="Proteomes" id="UP000317039"/>
    </source>
</evidence>
<feature type="compositionally biased region" description="Basic and acidic residues" evidence="1">
    <location>
        <begin position="208"/>
        <end position="219"/>
    </location>
</feature>
<dbReference type="KEGG" id="nod:FOH10_05905"/>
<accession>A0A516NHF9</accession>
<evidence type="ECO:0000313" key="2">
    <source>
        <dbReference type="EMBL" id="QDP78347.1"/>
    </source>
</evidence>
<sequence length="219" mass="21889">MKRAGPVLTLLAVAAVGGGLLLTNIVTGGGSDSAPADSAGPATAVTVPSTATPTTATPTTATPATTTLTASATPFPAQADYVTTIATEGRPLTLSVTVSGDRSVAYVCDGASVESWLRGDAAAGRTELSGKESRIEAALLDGALTGLLTMGERSWEFTAPAVRDPAGIYIDRGAGARDSWVVAPDGSVTGVRRNADGTTSPAPSLAPDARKVTGDDDEF</sequence>
<dbReference type="GeneID" id="80331929"/>
<protein>
    <submittedName>
        <fullName evidence="2">Uncharacterized protein</fullName>
    </submittedName>
</protein>
<feature type="region of interest" description="Disordered" evidence="1">
    <location>
        <begin position="187"/>
        <end position="219"/>
    </location>
</feature>
<proteinExistence type="predicted"/>
<feature type="compositionally biased region" description="Low complexity" evidence="1">
    <location>
        <begin position="32"/>
        <end position="62"/>
    </location>
</feature>
<organism evidence="2 3">
    <name type="scientific">Nocardia otitidiscaviarum</name>
    <dbReference type="NCBI Taxonomy" id="1823"/>
    <lineage>
        <taxon>Bacteria</taxon>
        <taxon>Bacillati</taxon>
        <taxon>Actinomycetota</taxon>
        <taxon>Actinomycetes</taxon>
        <taxon>Mycobacteriales</taxon>
        <taxon>Nocardiaceae</taxon>
        <taxon>Nocardia</taxon>
    </lineage>
</organism>